<keyword evidence="2" id="KW-0500">Molybdenum</keyword>
<dbReference type="PANTHER" id="PTHR19372">
    <property type="entry name" value="SULFITE REDUCTASE"/>
    <property type="match status" value="1"/>
</dbReference>
<evidence type="ECO:0000259" key="6">
    <source>
        <dbReference type="Pfam" id="PF03404"/>
    </source>
</evidence>
<dbReference type="InterPro" id="IPR019546">
    <property type="entry name" value="TAT_signal_bac_arc"/>
</dbReference>
<evidence type="ECO:0000256" key="1">
    <source>
        <dbReference type="ARBA" id="ARBA00001924"/>
    </source>
</evidence>
<dbReference type="PRINTS" id="PR00407">
    <property type="entry name" value="EUMOPTERIN"/>
</dbReference>
<dbReference type="AlphaFoldDB" id="E6PMK1"/>
<keyword evidence="3" id="KW-0479">Metal-binding</keyword>
<dbReference type="GO" id="GO:0006790">
    <property type="term" value="P:sulfur compound metabolic process"/>
    <property type="evidence" value="ECO:0007669"/>
    <property type="project" value="TreeGrafter"/>
</dbReference>
<dbReference type="InterPro" id="IPR006311">
    <property type="entry name" value="TAT_signal"/>
</dbReference>
<feature type="domain" description="Moybdenum cofactor oxidoreductase dimerisation" evidence="6">
    <location>
        <begin position="297"/>
        <end position="412"/>
    </location>
</feature>
<dbReference type="PANTHER" id="PTHR19372:SF7">
    <property type="entry name" value="SULFITE OXIDASE, MITOCHONDRIAL"/>
    <property type="match status" value="1"/>
</dbReference>
<evidence type="ECO:0000259" key="5">
    <source>
        <dbReference type="Pfam" id="PF00174"/>
    </source>
</evidence>
<dbReference type="EMBL" id="CABM01000021">
    <property type="protein sequence ID" value="CBH96153.1"/>
    <property type="molecule type" value="Genomic_DNA"/>
</dbReference>
<comment type="caution">
    <text evidence="7">The sequence shown here is derived from an EMBL/GenBank/DDBJ whole genome shotgun (WGS) entry which is preliminary data.</text>
</comment>
<evidence type="ECO:0000256" key="2">
    <source>
        <dbReference type="ARBA" id="ARBA00022505"/>
    </source>
</evidence>
<dbReference type="InterPro" id="IPR005066">
    <property type="entry name" value="MoCF_OxRdtse_dimer"/>
</dbReference>
<accession>E6PMK1</accession>
<proteinExistence type="predicted"/>
<dbReference type="NCBIfam" id="TIGR01409">
    <property type="entry name" value="TAT_signal_seq"/>
    <property type="match status" value="1"/>
</dbReference>
<reference evidence="7" key="1">
    <citation type="submission" date="2009-10" db="EMBL/GenBank/DDBJ databases">
        <title>Diversity of trophic interactions inside an arsenic-rich microbial ecosystem.</title>
        <authorList>
            <person name="Bertin P.N."/>
            <person name="Heinrich-Salmeron A."/>
            <person name="Pelletier E."/>
            <person name="Goulhen-Chollet F."/>
            <person name="Arsene-Ploetze F."/>
            <person name="Gallien S."/>
            <person name="Calteau A."/>
            <person name="Vallenet D."/>
            <person name="Casiot C."/>
            <person name="Chane-Woon-Ming B."/>
            <person name="Giloteaux L."/>
            <person name="Barakat M."/>
            <person name="Bonnefoy V."/>
            <person name="Bruneel O."/>
            <person name="Chandler M."/>
            <person name="Cleiss J."/>
            <person name="Duran R."/>
            <person name="Elbaz-Poulichet F."/>
            <person name="Fonknechten N."/>
            <person name="Lauga B."/>
            <person name="Mornico D."/>
            <person name="Ortet P."/>
            <person name="Schaeffer C."/>
            <person name="Siguier P."/>
            <person name="Alexander Thil Smith A."/>
            <person name="Van Dorsselaer A."/>
            <person name="Weissenbach J."/>
            <person name="Medigue C."/>
            <person name="Le Paslier D."/>
        </authorList>
    </citation>
    <scope>NUCLEOTIDE SEQUENCE</scope>
</reference>
<dbReference type="Gene3D" id="3.90.420.10">
    <property type="entry name" value="Oxidoreductase, molybdopterin-binding domain"/>
    <property type="match status" value="1"/>
</dbReference>
<dbReference type="EC" id="1.8.3.1" evidence="7"/>
<dbReference type="GO" id="GO:0020037">
    <property type="term" value="F:heme binding"/>
    <property type="evidence" value="ECO:0007669"/>
    <property type="project" value="TreeGrafter"/>
</dbReference>
<feature type="domain" description="Oxidoreductase molybdopterin-binding" evidence="5">
    <location>
        <begin position="95"/>
        <end position="266"/>
    </location>
</feature>
<comment type="cofactor">
    <cofactor evidence="1">
        <name>Mo-molybdopterin</name>
        <dbReference type="ChEBI" id="CHEBI:71302"/>
    </cofactor>
</comment>
<protein>
    <submittedName>
        <fullName evidence="7">Sulfite:cytochrome c oxidoreductase subunit A</fullName>
        <ecNumber evidence="7">1.8.3.1</ecNumber>
    </submittedName>
</protein>
<dbReference type="InterPro" id="IPR008335">
    <property type="entry name" value="Mopterin_OxRdtase_euk"/>
</dbReference>
<dbReference type="Pfam" id="PF00174">
    <property type="entry name" value="Oxidored_molyb"/>
    <property type="match status" value="1"/>
</dbReference>
<dbReference type="SUPFAM" id="SSF81296">
    <property type="entry name" value="E set domains"/>
    <property type="match status" value="1"/>
</dbReference>
<organism evidence="7">
    <name type="scientific">mine drainage metagenome</name>
    <dbReference type="NCBI Taxonomy" id="410659"/>
    <lineage>
        <taxon>unclassified sequences</taxon>
        <taxon>metagenomes</taxon>
        <taxon>ecological metagenomes</taxon>
    </lineage>
</organism>
<dbReference type="GO" id="GO:0030151">
    <property type="term" value="F:molybdenum ion binding"/>
    <property type="evidence" value="ECO:0007669"/>
    <property type="project" value="InterPro"/>
</dbReference>
<evidence type="ECO:0000313" key="7">
    <source>
        <dbReference type="EMBL" id="CBH96153.1"/>
    </source>
</evidence>
<dbReference type="InterPro" id="IPR036374">
    <property type="entry name" value="OxRdtase_Mopterin-bd_sf"/>
</dbReference>
<keyword evidence="4 7" id="KW-0560">Oxidoreductase</keyword>
<dbReference type="SUPFAM" id="SSF56524">
    <property type="entry name" value="Oxidoreductase molybdopterin-binding domain"/>
    <property type="match status" value="1"/>
</dbReference>
<dbReference type="Pfam" id="PF03404">
    <property type="entry name" value="Mo-co_dimer"/>
    <property type="match status" value="1"/>
</dbReference>
<dbReference type="InterPro" id="IPR014756">
    <property type="entry name" value="Ig_E-set"/>
</dbReference>
<dbReference type="GO" id="GO:0043546">
    <property type="term" value="F:molybdopterin cofactor binding"/>
    <property type="evidence" value="ECO:0007669"/>
    <property type="project" value="TreeGrafter"/>
</dbReference>
<evidence type="ECO:0000256" key="3">
    <source>
        <dbReference type="ARBA" id="ARBA00022723"/>
    </source>
</evidence>
<dbReference type="Gene3D" id="2.60.40.650">
    <property type="match status" value="1"/>
</dbReference>
<name>E6PMK1_9ZZZZ</name>
<dbReference type="InterPro" id="IPR000572">
    <property type="entry name" value="OxRdtase_Mopterin-bd_dom"/>
</dbReference>
<evidence type="ECO:0000256" key="4">
    <source>
        <dbReference type="ARBA" id="ARBA00023002"/>
    </source>
</evidence>
<sequence length="414" mass="45418">MKQRRDFLKAAGAAGAAGAGLTLPAWAQAAGLFDIPTPQLPSGDVAESVLHALPGKRPLIKRTYRPANYETPVEYFNEALTPNDAFFVRWHLADIPQAPDENSWKLKIGGDAANTPVEFSMQDLKTQFEQVELVALCLCSGNRRGFFEPHVPGVEWSYGAMGNARWKGVRLKDVLAKAGVKHEAIEVSLNGADKGALDKTPDFIKSLPVWKALDDNTILAWEMNGQPLPVHNGYPLRLVVPGWTATYWVKMIDEIQVVSKPWSGFWMNPAYRVPLGKFPAIDRFVSQESPGGTNTPITSIVVNSLFTNIQPGAKLAAGRTHELKGIAWDDGRGIVLVEVSEDGGRSWRDARLGQDLGKYSWRQFSHPYTPRKKGAASVMARATNAAGGTQTFSLIWNPAGYNHNVVQKVDLHIA</sequence>
<dbReference type="PROSITE" id="PS51318">
    <property type="entry name" value="TAT"/>
    <property type="match status" value="1"/>
</dbReference>
<gene>
    <name evidence="7" type="primary">sorA</name>
    <name evidence="7" type="ORF">CARN2_1143</name>
</gene>
<dbReference type="GO" id="GO:0008482">
    <property type="term" value="F:sulfite oxidase activity"/>
    <property type="evidence" value="ECO:0007669"/>
    <property type="project" value="UniProtKB-EC"/>
</dbReference>